<dbReference type="Proteomes" id="UP000319298">
    <property type="component" value="Chromosome"/>
</dbReference>
<evidence type="ECO:0000313" key="1">
    <source>
        <dbReference type="EMBL" id="QDF36259.1"/>
    </source>
</evidence>
<evidence type="ECO:0000313" key="2">
    <source>
        <dbReference type="Proteomes" id="UP000319298"/>
    </source>
</evidence>
<proteinExistence type="predicted"/>
<name>A0ABX5VZ47_9BRAD</name>
<organism evidence="1 2">
    <name type="scientific">Bradyrhizobium symbiodeficiens</name>
    <dbReference type="NCBI Taxonomy" id="1404367"/>
    <lineage>
        <taxon>Bacteria</taxon>
        <taxon>Pseudomonadati</taxon>
        <taxon>Pseudomonadota</taxon>
        <taxon>Alphaproteobacteria</taxon>
        <taxon>Hyphomicrobiales</taxon>
        <taxon>Nitrobacteraceae</taxon>
        <taxon>Bradyrhizobium</taxon>
    </lineage>
</organism>
<gene>
    <name evidence="1" type="ORF">FJN17_01050</name>
</gene>
<dbReference type="EMBL" id="CP041090">
    <property type="protein sequence ID" value="QDF36259.1"/>
    <property type="molecule type" value="Genomic_DNA"/>
</dbReference>
<protein>
    <submittedName>
        <fullName evidence="1">Uncharacterized protein</fullName>
    </submittedName>
</protein>
<reference evidence="2" key="1">
    <citation type="submission" date="2019-06" db="EMBL/GenBank/DDBJ databases">
        <title>Whole-Genome Sequence of Bradyrhizobium sp. 3 Strain 65S1MB.</title>
        <authorList>
            <person name="Bromfield E.S.P."/>
            <person name="Cloutier S."/>
            <person name="Nguyen H.D.T."/>
        </authorList>
    </citation>
    <scope>NUCLEOTIDE SEQUENCE [LARGE SCALE GENOMIC DNA]</scope>
    <source>
        <strain evidence="2">65S1MB</strain>
    </source>
</reference>
<accession>A0ABX5VZ47</accession>
<keyword evidence="2" id="KW-1185">Reference proteome</keyword>
<reference evidence="1 2" key="2">
    <citation type="journal article" date="2020" name="Int. J. Syst. Evol. Microbiol.">
        <title>Description and complete genome sequences of Bradyrhizobium symbiodeficiens sp. nov., a non-symbiotic bacterium associated with legumes native to Canada.</title>
        <authorList>
            <person name="Bromfield E.S.P."/>
            <person name="Cloutier S."/>
            <person name="Nguyen H.D.T."/>
        </authorList>
    </citation>
    <scope>NUCLEOTIDE SEQUENCE [LARGE SCALE GENOMIC DNA]</scope>
    <source>
        <strain evidence="1 2">65S1MB</strain>
    </source>
</reference>
<sequence>MTVAAERDNFEDRGARFSARVVVMETVTATTVGFVLRSVPAELRDKIIAELRANSTVQPYRFSRSRRR</sequence>
<dbReference type="RefSeq" id="WP_140477508.1">
    <property type="nucleotide sequence ID" value="NZ_CP041090.2"/>
</dbReference>